<accession>A0A5N8WFA5</accession>
<evidence type="ECO:0000256" key="1">
    <source>
        <dbReference type="SAM" id="MobiDB-lite"/>
    </source>
</evidence>
<feature type="region of interest" description="Disordered" evidence="1">
    <location>
        <begin position="186"/>
        <end position="214"/>
    </location>
</feature>
<evidence type="ECO:0000313" key="2">
    <source>
        <dbReference type="EMBL" id="MPY45929.1"/>
    </source>
</evidence>
<dbReference type="EMBL" id="VJZE01000541">
    <property type="protein sequence ID" value="MPY45929.1"/>
    <property type="molecule type" value="Genomic_DNA"/>
</dbReference>
<proteinExistence type="predicted"/>
<sequence length="214" mass="21913">MIADQELVGAGAVRATPYESDPSSWAVLGEDCVWQRQGLPDDVLATLTRHFEVSSSSGKGRKGSVRLSATVTVHRTALDAAWEQAGMLEEAAGCPEQTLQPGERLTELASTAVAWGESGNVTSDDSLAESGKCVSDTRGGPYDYSWTQSTFGSVVVAASVCGDQGSTTSEVDVAAMMLVRVQGAIASPTGSGSASPEPAPTSQSPDAGDAKGGE</sequence>
<comment type="caution">
    <text evidence="2">The sequence shown here is derived from an EMBL/GenBank/DDBJ whole genome shotgun (WGS) entry which is preliminary data.</text>
</comment>
<dbReference type="OrthoDB" id="4315546at2"/>
<evidence type="ECO:0000313" key="3">
    <source>
        <dbReference type="Proteomes" id="UP000326979"/>
    </source>
</evidence>
<keyword evidence="3" id="KW-1185">Reference proteome</keyword>
<dbReference type="Proteomes" id="UP000326979">
    <property type="component" value="Unassembled WGS sequence"/>
</dbReference>
<feature type="compositionally biased region" description="Polar residues" evidence="1">
    <location>
        <begin position="188"/>
        <end position="205"/>
    </location>
</feature>
<dbReference type="AlphaFoldDB" id="A0A5N8WFA5"/>
<name>A0A5N8WFA5_9ACTN</name>
<gene>
    <name evidence="2" type="ORF">FNH04_40315</name>
</gene>
<organism evidence="2 3">
    <name type="scientific">Streptomyces phyllanthi</name>
    <dbReference type="NCBI Taxonomy" id="1803180"/>
    <lineage>
        <taxon>Bacteria</taxon>
        <taxon>Bacillati</taxon>
        <taxon>Actinomycetota</taxon>
        <taxon>Actinomycetes</taxon>
        <taxon>Kitasatosporales</taxon>
        <taxon>Streptomycetaceae</taxon>
        <taxon>Streptomyces</taxon>
    </lineage>
</organism>
<reference evidence="2 3" key="1">
    <citation type="submission" date="2019-07" db="EMBL/GenBank/DDBJ databases">
        <title>New species of Amycolatopsis and Streptomyces.</title>
        <authorList>
            <person name="Duangmal K."/>
            <person name="Teo W.F.A."/>
            <person name="Lipun K."/>
        </authorList>
    </citation>
    <scope>NUCLEOTIDE SEQUENCE [LARGE SCALE GENOMIC DNA]</scope>
    <source>
        <strain evidence="2 3">TISTR 2346</strain>
    </source>
</reference>
<protein>
    <submittedName>
        <fullName evidence="2">Uncharacterized protein</fullName>
    </submittedName>
</protein>